<gene>
    <name evidence="1" type="ORF">BDV41DRAFT_541038</name>
</gene>
<evidence type="ECO:0000313" key="2">
    <source>
        <dbReference type="Proteomes" id="UP000325433"/>
    </source>
</evidence>
<accession>A0A5N6VTA3</accession>
<dbReference type="Proteomes" id="UP000325433">
    <property type="component" value="Unassembled WGS sequence"/>
</dbReference>
<organism evidence="1 2">
    <name type="scientific">Aspergillus transmontanensis</name>
    <dbReference type="NCBI Taxonomy" id="1034304"/>
    <lineage>
        <taxon>Eukaryota</taxon>
        <taxon>Fungi</taxon>
        <taxon>Dikarya</taxon>
        <taxon>Ascomycota</taxon>
        <taxon>Pezizomycotina</taxon>
        <taxon>Eurotiomycetes</taxon>
        <taxon>Eurotiomycetidae</taxon>
        <taxon>Eurotiales</taxon>
        <taxon>Aspergillaceae</taxon>
        <taxon>Aspergillus</taxon>
        <taxon>Aspergillus subgen. Circumdati</taxon>
    </lineage>
</organism>
<feature type="non-terminal residue" evidence="1">
    <location>
        <position position="1"/>
    </location>
</feature>
<reference evidence="2" key="1">
    <citation type="submission" date="2019-04" db="EMBL/GenBank/DDBJ databases">
        <title>Friends and foes A comparative genomics studyof 23 Aspergillus species from section Flavi.</title>
        <authorList>
            <consortium name="DOE Joint Genome Institute"/>
            <person name="Kjaerbolling I."/>
            <person name="Vesth T."/>
            <person name="Frisvad J.C."/>
            <person name="Nybo J.L."/>
            <person name="Theobald S."/>
            <person name="Kildgaard S."/>
            <person name="Isbrandt T."/>
            <person name="Kuo A."/>
            <person name="Sato A."/>
            <person name="Lyhne E.K."/>
            <person name="Kogle M.E."/>
            <person name="Wiebenga A."/>
            <person name="Kun R.S."/>
            <person name="Lubbers R.J."/>
            <person name="Makela M.R."/>
            <person name="Barry K."/>
            <person name="Chovatia M."/>
            <person name="Clum A."/>
            <person name="Daum C."/>
            <person name="Haridas S."/>
            <person name="He G."/>
            <person name="LaButti K."/>
            <person name="Lipzen A."/>
            <person name="Mondo S."/>
            <person name="Riley R."/>
            <person name="Salamov A."/>
            <person name="Simmons B.A."/>
            <person name="Magnuson J.K."/>
            <person name="Henrissat B."/>
            <person name="Mortensen U.H."/>
            <person name="Larsen T.O."/>
            <person name="Devries R.P."/>
            <person name="Grigoriev I.V."/>
            <person name="Machida M."/>
            <person name="Baker S.E."/>
            <person name="Andersen M.R."/>
        </authorList>
    </citation>
    <scope>NUCLEOTIDE SEQUENCE [LARGE SCALE GENOMIC DNA]</scope>
    <source>
        <strain evidence="2">CBS 130015</strain>
    </source>
</reference>
<keyword evidence="2" id="KW-1185">Reference proteome</keyword>
<dbReference type="AlphaFoldDB" id="A0A5N6VTA3"/>
<name>A0A5N6VTA3_9EURO</name>
<protein>
    <submittedName>
        <fullName evidence="1">Uncharacterized protein</fullName>
    </submittedName>
</protein>
<dbReference type="EMBL" id="ML738340">
    <property type="protein sequence ID" value="KAE8311695.1"/>
    <property type="molecule type" value="Genomic_DNA"/>
</dbReference>
<proteinExistence type="predicted"/>
<sequence>RIRFTGNTPPHSELSTNILLTLTSVSTMPPTLSTTDISQETLFSDTEETKCSARLVQQTPPSRLLSPRKRCRARDFYGPDTIIVIRGRTQSNATRNTVSTSNYK</sequence>
<evidence type="ECO:0000313" key="1">
    <source>
        <dbReference type="EMBL" id="KAE8311695.1"/>
    </source>
</evidence>